<feature type="domain" description="Thioredoxin" evidence="3">
    <location>
        <begin position="18"/>
        <end position="209"/>
    </location>
</feature>
<comment type="caution">
    <text evidence="4">The sequence shown here is derived from an EMBL/GenBank/DDBJ whole genome shotgun (WGS) entry which is preliminary data.</text>
</comment>
<reference evidence="4 5" key="1">
    <citation type="journal article" date="2016" name="Nat. Commun.">
        <title>Thousands of microbial genomes shed light on interconnected biogeochemical processes in an aquifer system.</title>
        <authorList>
            <person name="Anantharaman K."/>
            <person name="Brown C.T."/>
            <person name="Hug L.A."/>
            <person name="Sharon I."/>
            <person name="Castelle C.J."/>
            <person name="Probst A.J."/>
            <person name="Thomas B.C."/>
            <person name="Singh A."/>
            <person name="Wilkins M.J."/>
            <person name="Karaoz U."/>
            <person name="Brodie E.L."/>
            <person name="Williams K.H."/>
            <person name="Hubbard S.S."/>
            <person name="Banfield J.F."/>
        </authorList>
    </citation>
    <scope>NUCLEOTIDE SEQUENCE [LARGE SCALE GENOMIC DNA]</scope>
</reference>
<evidence type="ECO:0000259" key="3">
    <source>
        <dbReference type="PROSITE" id="PS51352"/>
    </source>
</evidence>
<dbReference type="Gene3D" id="3.40.30.10">
    <property type="entry name" value="Glutaredoxin"/>
    <property type="match status" value="1"/>
</dbReference>
<comment type="similarity">
    <text evidence="1">Belongs to the thioredoxin family. DsbA subfamily.</text>
</comment>
<accession>A0A1G1WBS4</accession>
<dbReference type="STRING" id="1802595.A2134_00565"/>
<evidence type="ECO:0000313" key="4">
    <source>
        <dbReference type="EMBL" id="OGY25148.1"/>
    </source>
</evidence>
<dbReference type="PROSITE" id="PS51352">
    <property type="entry name" value="THIOREDOXIN_2"/>
    <property type="match status" value="1"/>
</dbReference>
<name>A0A1G1WBS4_9BACT</name>
<dbReference type="PANTHER" id="PTHR13887:SF55">
    <property type="entry name" value="SLR0313 PROTEIN"/>
    <property type="match status" value="1"/>
</dbReference>
<dbReference type="Proteomes" id="UP000178162">
    <property type="component" value="Unassembled WGS sequence"/>
</dbReference>
<feature type="transmembrane region" description="Helical" evidence="2">
    <location>
        <begin position="7"/>
        <end position="28"/>
    </location>
</feature>
<organism evidence="4 5">
    <name type="scientific">Candidatus Woykebacteria bacterium RBG_16_39_9b</name>
    <dbReference type="NCBI Taxonomy" id="1802595"/>
    <lineage>
        <taxon>Bacteria</taxon>
        <taxon>Candidatus Woykeibacteriota</taxon>
    </lineage>
</organism>
<keyword evidence="2" id="KW-1133">Transmembrane helix</keyword>
<keyword evidence="2" id="KW-0472">Membrane</keyword>
<dbReference type="InterPro" id="IPR013766">
    <property type="entry name" value="Thioredoxin_domain"/>
</dbReference>
<dbReference type="Pfam" id="PF13462">
    <property type="entry name" value="Thioredoxin_4"/>
    <property type="match status" value="1"/>
</dbReference>
<evidence type="ECO:0000313" key="5">
    <source>
        <dbReference type="Proteomes" id="UP000178162"/>
    </source>
</evidence>
<dbReference type="InterPro" id="IPR012336">
    <property type="entry name" value="Thioredoxin-like_fold"/>
</dbReference>
<proteinExistence type="inferred from homology"/>
<gene>
    <name evidence="4" type="ORF">A2134_00565</name>
</gene>
<dbReference type="AlphaFoldDB" id="A0A1G1WBS4"/>
<protein>
    <recommendedName>
        <fullName evidence="3">Thioredoxin domain-containing protein</fullName>
    </recommendedName>
</protein>
<dbReference type="InterPro" id="IPR036249">
    <property type="entry name" value="Thioredoxin-like_sf"/>
</dbReference>
<dbReference type="SUPFAM" id="SSF52833">
    <property type="entry name" value="Thioredoxin-like"/>
    <property type="match status" value="1"/>
</dbReference>
<evidence type="ECO:0000256" key="1">
    <source>
        <dbReference type="ARBA" id="ARBA00005791"/>
    </source>
</evidence>
<keyword evidence="2" id="KW-0812">Transmembrane</keyword>
<dbReference type="PANTHER" id="PTHR13887">
    <property type="entry name" value="GLUTATHIONE S-TRANSFERASE KAPPA"/>
    <property type="match status" value="1"/>
</dbReference>
<sequence length="210" mass="23674">MKDSSDKWVYFGIGAVTLLIIAVAVFFATNTSKPKDVSSQNLVKEDSNTLGSKEAKVVIVEFSDFECPACRAANPIVKEITKEYGDKILFAYRHFPLVATHRYALKAAEASEAAGEQGKFWEYQDTLFEHQENLKTEDLKKYAQELGLDMEKFNEALDSGKFKDKVTTDLDDGENAGVRATPTFFINGEKHQGTLNLDEFRKQIDKRLNE</sequence>
<evidence type="ECO:0000256" key="2">
    <source>
        <dbReference type="SAM" id="Phobius"/>
    </source>
</evidence>
<dbReference type="EMBL" id="MHCR01000023">
    <property type="protein sequence ID" value="OGY25148.1"/>
    <property type="molecule type" value="Genomic_DNA"/>
</dbReference>